<evidence type="ECO:0000313" key="2">
    <source>
        <dbReference type="Proteomes" id="UP001215151"/>
    </source>
</evidence>
<protein>
    <submittedName>
        <fullName evidence="1">Uncharacterized protein</fullName>
    </submittedName>
</protein>
<reference evidence="1" key="1">
    <citation type="submission" date="2022-11" db="EMBL/GenBank/DDBJ databases">
        <title>Genome Sequence of Cubamyces cubensis.</title>
        <authorList>
            <person name="Buettner E."/>
        </authorList>
    </citation>
    <scope>NUCLEOTIDE SEQUENCE</scope>
    <source>
        <strain evidence="1">MPL-01</strain>
    </source>
</reference>
<gene>
    <name evidence="1" type="ORF">ONZ51_g6164</name>
</gene>
<dbReference type="AlphaFoldDB" id="A0AAD7TTQ2"/>
<dbReference type="Gene3D" id="1.20.1170.10">
    <property type="match status" value="1"/>
</dbReference>
<comment type="caution">
    <text evidence="1">The sequence shown here is derived from an EMBL/GenBank/DDBJ whole genome shotgun (WGS) entry which is preliminary data.</text>
</comment>
<dbReference type="EMBL" id="JAPEVG010000143">
    <property type="protein sequence ID" value="KAJ8481183.1"/>
    <property type="molecule type" value="Genomic_DNA"/>
</dbReference>
<sequence>MAPTTSALPSSGAWNIYCLPEAWKSELDTCGIHADFEAALQMADPTLEIRRLNYCIHEFKTLLRQLTIDFAKHDRNVQARAYGRQPLKPRWAAFCDQFDGILDESLTNATNASAFLRQYVYAFEETLQSRDCDNLKTEVENLMIAIDNMTDCSKTIRGSCTDLADNIRTFEDEIGDILRTGQDHAQNVHHDFDTLRADVETLRARLVQVTQEMHDIGVSCIACLSVGALSAGISFFTLSPQTANAVVVSALSTVPHGVEAAKKWKEARNLGRQLREGELLISKSERKYSALRVSQDPPEQLRGNFENLASKIDRISGIWHFLKADMYELHSQLSTVTTGKITDLFVLKLRITRSVYHKNEATEGVFIRDSYGGNIDD</sequence>
<organism evidence="1 2">
    <name type="scientific">Trametes cubensis</name>
    <dbReference type="NCBI Taxonomy" id="1111947"/>
    <lineage>
        <taxon>Eukaryota</taxon>
        <taxon>Fungi</taxon>
        <taxon>Dikarya</taxon>
        <taxon>Basidiomycota</taxon>
        <taxon>Agaricomycotina</taxon>
        <taxon>Agaricomycetes</taxon>
        <taxon>Polyporales</taxon>
        <taxon>Polyporaceae</taxon>
        <taxon>Trametes</taxon>
    </lineage>
</organism>
<keyword evidence="2" id="KW-1185">Reference proteome</keyword>
<proteinExistence type="predicted"/>
<dbReference type="SUPFAM" id="SSF58100">
    <property type="entry name" value="Bacterial hemolysins"/>
    <property type="match status" value="1"/>
</dbReference>
<dbReference type="Proteomes" id="UP001215151">
    <property type="component" value="Unassembled WGS sequence"/>
</dbReference>
<accession>A0AAD7TTQ2</accession>
<name>A0AAD7TTQ2_9APHY</name>
<evidence type="ECO:0000313" key="1">
    <source>
        <dbReference type="EMBL" id="KAJ8481183.1"/>
    </source>
</evidence>